<evidence type="ECO:0000313" key="2">
    <source>
        <dbReference type="Proteomes" id="UP000479710"/>
    </source>
</evidence>
<dbReference type="EMBL" id="SPHZ02000011">
    <property type="protein sequence ID" value="KAF0892742.1"/>
    <property type="molecule type" value="Genomic_DNA"/>
</dbReference>
<proteinExistence type="predicted"/>
<protein>
    <submittedName>
        <fullName evidence="1">Uncharacterized protein</fullName>
    </submittedName>
</protein>
<gene>
    <name evidence="1" type="ORF">E2562_017705</name>
</gene>
<dbReference type="AlphaFoldDB" id="A0A6G1BXY0"/>
<organism evidence="1 2">
    <name type="scientific">Oryza meyeriana var. granulata</name>
    <dbReference type="NCBI Taxonomy" id="110450"/>
    <lineage>
        <taxon>Eukaryota</taxon>
        <taxon>Viridiplantae</taxon>
        <taxon>Streptophyta</taxon>
        <taxon>Embryophyta</taxon>
        <taxon>Tracheophyta</taxon>
        <taxon>Spermatophyta</taxon>
        <taxon>Magnoliopsida</taxon>
        <taxon>Liliopsida</taxon>
        <taxon>Poales</taxon>
        <taxon>Poaceae</taxon>
        <taxon>BOP clade</taxon>
        <taxon>Oryzoideae</taxon>
        <taxon>Oryzeae</taxon>
        <taxon>Oryzinae</taxon>
        <taxon>Oryza</taxon>
        <taxon>Oryza meyeriana</taxon>
    </lineage>
</organism>
<dbReference type="EMBL" id="SPHZ02000011">
    <property type="protein sequence ID" value="KAF0892741.1"/>
    <property type="molecule type" value="Genomic_DNA"/>
</dbReference>
<name>A0A6G1BXY0_9ORYZ</name>
<dbReference type="EMBL" id="SPHZ02000011">
    <property type="protein sequence ID" value="KAF0892740.1"/>
    <property type="molecule type" value="Genomic_DNA"/>
</dbReference>
<accession>A0A6G1BXY0</accession>
<reference evidence="1 2" key="1">
    <citation type="submission" date="2019-11" db="EMBL/GenBank/DDBJ databases">
        <title>Whole genome sequence of Oryza granulata.</title>
        <authorList>
            <person name="Li W."/>
        </authorList>
    </citation>
    <scope>NUCLEOTIDE SEQUENCE [LARGE SCALE GENOMIC DNA]</scope>
    <source>
        <strain evidence="2">cv. Menghai</strain>
        <tissue evidence="1">Leaf</tissue>
    </source>
</reference>
<comment type="caution">
    <text evidence="1">The sequence shown here is derived from an EMBL/GenBank/DDBJ whole genome shotgun (WGS) entry which is preliminary data.</text>
</comment>
<evidence type="ECO:0000313" key="1">
    <source>
        <dbReference type="EMBL" id="KAF0892742.1"/>
    </source>
</evidence>
<keyword evidence="2" id="KW-1185">Reference proteome</keyword>
<dbReference type="Proteomes" id="UP000479710">
    <property type="component" value="Unassembled WGS sequence"/>
</dbReference>
<sequence>MWLHGEGWLAAVGAALLVRQPGEKVHQADLIRPRSSESGGRVDLQGDRHWSGSDAGLPFLVSGAVSTVNLCGRLDLKDLISVRL</sequence>